<feature type="chain" id="PRO_5002499909" evidence="1">
    <location>
        <begin position="23"/>
        <end position="203"/>
    </location>
</feature>
<dbReference type="Gene3D" id="2.30.30.40">
    <property type="entry name" value="SH3 Domains"/>
    <property type="match status" value="1"/>
</dbReference>
<dbReference type="PANTHER" id="PTHR34408">
    <property type="entry name" value="FAMILY PROTEIN, PUTATIVE-RELATED"/>
    <property type="match status" value="1"/>
</dbReference>
<protein>
    <submittedName>
        <fullName evidence="3">Bacterial SH3-like region</fullName>
    </submittedName>
</protein>
<gene>
    <name evidence="3" type="ordered locus">BAbS19_I07090</name>
</gene>
<feature type="domain" description="SH3b" evidence="2">
    <location>
        <begin position="22"/>
        <end position="85"/>
    </location>
</feature>
<dbReference type="HOGENOM" id="CLU_122828_0_0_5"/>
<dbReference type="GeneID" id="93016868"/>
<dbReference type="PANTHER" id="PTHR34408:SF1">
    <property type="entry name" value="GLYCOSYL HYDROLASE FAMILY 19 DOMAIN-CONTAINING PROTEIN HI_1415"/>
    <property type="match status" value="1"/>
</dbReference>
<dbReference type="AlphaFoldDB" id="A0A0F6AQ54"/>
<accession>A0A0F6AQ54</accession>
<dbReference type="Proteomes" id="UP000002565">
    <property type="component" value="Chromosome 1"/>
</dbReference>
<dbReference type="Pfam" id="PF08239">
    <property type="entry name" value="SH3_3"/>
    <property type="match status" value="1"/>
</dbReference>
<sequence length="203" mass="22236">MKLALKAALIAFGVFSASAAQAANAISTTNLNVRTGPGTGYAAVGAIPSGAPVNVRGCTSGYGWCQVNYGNMFGWASSRYLAMREGSASGYSGDFGQTAALIGIPLIAGVAIGAALNDRHDRWDRGYWHRHRHWRRSGWRGGSPALGRQTRRPWPAHLFQTARRRWSARQIKPQRLCSSPWQKVSNDTINCLCNWHNQLKINI</sequence>
<name>A0A0F6AQ54_BRUA1</name>
<proteinExistence type="predicted"/>
<keyword evidence="1" id="KW-0732">Signal</keyword>
<reference evidence="3 4" key="1">
    <citation type="journal article" date="2008" name="PLoS ONE">
        <title>Genome sequence of Brucella abortus vaccine strain S19 compared to virulent strains yields candidate virulence genes.</title>
        <authorList>
            <person name="Crasta O.R."/>
            <person name="Folkerts O."/>
            <person name="Fei Z."/>
            <person name="Mane S.P."/>
            <person name="Evans C."/>
            <person name="Martino-Catt S."/>
            <person name="Bricker B."/>
            <person name="Yu G."/>
            <person name="Du L."/>
            <person name="Sobral B.W."/>
        </authorList>
    </citation>
    <scope>NUCLEOTIDE SEQUENCE [LARGE SCALE GENOMIC DNA]</scope>
    <source>
        <strain evidence="3 4">S19</strain>
    </source>
</reference>
<dbReference type="SMART" id="SM00287">
    <property type="entry name" value="SH3b"/>
    <property type="match status" value="1"/>
</dbReference>
<organism evidence="3 4">
    <name type="scientific">Brucella abortus (strain S19)</name>
    <dbReference type="NCBI Taxonomy" id="430066"/>
    <lineage>
        <taxon>Bacteria</taxon>
        <taxon>Pseudomonadati</taxon>
        <taxon>Pseudomonadota</taxon>
        <taxon>Alphaproteobacteria</taxon>
        <taxon>Hyphomicrobiales</taxon>
        <taxon>Brucellaceae</taxon>
        <taxon>Brucella/Ochrobactrum group</taxon>
        <taxon>Brucella</taxon>
    </lineage>
</organism>
<dbReference type="EMBL" id="CP000887">
    <property type="protein sequence ID" value="ACD72235.1"/>
    <property type="molecule type" value="Genomic_DNA"/>
</dbReference>
<dbReference type="PATRIC" id="fig|359391.4.peg.790"/>
<feature type="signal peptide" evidence="1">
    <location>
        <begin position="1"/>
        <end position="22"/>
    </location>
</feature>
<dbReference type="RefSeq" id="WP_002963877.1">
    <property type="nucleotide sequence ID" value="NC_010742.1"/>
</dbReference>
<dbReference type="KEGG" id="bmc:BAbS19_I07090"/>
<evidence type="ECO:0000313" key="4">
    <source>
        <dbReference type="Proteomes" id="UP000002565"/>
    </source>
</evidence>
<dbReference type="InterPro" id="IPR052354">
    <property type="entry name" value="Cell_Wall_Dynamics_Protein"/>
</dbReference>
<evidence type="ECO:0000256" key="1">
    <source>
        <dbReference type="SAM" id="SignalP"/>
    </source>
</evidence>
<evidence type="ECO:0000313" key="3">
    <source>
        <dbReference type="EMBL" id="ACD72235.1"/>
    </source>
</evidence>
<dbReference type="PROSITE" id="PS51781">
    <property type="entry name" value="SH3B"/>
    <property type="match status" value="1"/>
</dbReference>
<dbReference type="InterPro" id="IPR003646">
    <property type="entry name" value="SH3-like_bac-type"/>
</dbReference>
<evidence type="ECO:0000259" key="2">
    <source>
        <dbReference type="PROSITE" id="PS51781"/>
    </source>
</evidence>